<dbReference type="EMBL" id="LNIX01000047">
    <property type="protein sequence ID" value="OXA38198.1"/>
    <property type="molecule type" value="Genomic_DNA"/>
</dbReference>
<reference evidence="1 2" key="1">
    <citation type="submission" date="2015-12" db="EMBL/GenBank/DDBJ databases">
        <title>The genome of Folsomia candida.</title>
        <authorList>
            <person name="Faddeeva A."/>
            <person name="Derks M.F."/>
            <person name="Anvar Y."/>
            <person name="Smit S."/>
            <person name="Van Straalen N."/>
            <person name="Roelofs D."/>
        </authorList>
    </citation>
    <scope>NUCLEOTIDE SEQUENCE [LARGE SCALE GENOMIC DNA]</scope>
    <source>
        <strain evidence="1 2">VU population</strain>
        <tissue evidence="1">Whole body</tissue>
    </source>
</reference>
<keyword evidence="2" id="KW-1185">Reference proteome</keyword>
<proteinExistence type="predicted"/>
<gene>
    <name evidence="1" type="ORF">Fcan01_27027</name>
</gene>
<comment type="caution">
    <text evidence="1">The sequence shown here is derived from an EMBL/GenBank/DDBJ whole genome shotgun (WGS) entry which is preliminary data.</text>
</comment>
<protein>
    <submittedName>
        <fullName evidence="1">Uncharacterized protein</fullName>
    </submittedName>
</protein>
<evidence type="ECO:0000313" key="1">
    <source>
        <dbReference type="EMBL" id="OXA38198.1"/>
    </source>
</evidence>
<sequence>MTGFDLPYVENSGYRVTPTCINSTVPQKTNSLRYAGPAETDTPALVAYDGRNTERTELIFTTDLAHNFGFLADYAIATGNSNWTLYYYADFSGNFTCLSGRDGPVGSEIAFRSAIKGCN</sequence>
<dbReference type="Proteomes" id="UP000198287">
    <property type="component" value="Unassembled WGS sequence"/>
</dbReference>
<organism evidence="1 2">
    <name type="scientific">Folsomia candida</name>
    <name type="common">Springtail</name>
    <dbReference type="NCBI Taxonomy" id="158441"/>
    <lineage>
        <taxon>Eukaryota</taxon>
        <taxon>Metazoa</taxon>
        <taxon>Ecdysozoa</taxon>
        <taxon>Arthropoda</taxon>
        <taxon>Hexapoda</taxon>
        <taxon>Collembola</taxon>
        <taxon>Entomobryomorpha</taxon>
        <taxon>Isotomoidea</taxon>
        <taxon>Isotomidae</taxon>
        <taxon>Proisotominae</taxon>
        <taxon>Folsomia</taxon>
    </lineage>
</organism>
<evidence type="ECO:0000313" key="2">
    <source>
        <dbReference type="Proteomes" id="UP000198287"/>
    </source>
</evidence>
<name>A0A226D073_FOLCA</name>
<dbReference type="AlphaFoldDB" id="A0A226D073"/>
<accession>A0A226D073</accession>